<evidence type="ECO:0000256" key="6">
    <source>
        <dbReference type="ARBA" id="ARBA00022989"/>
    </source>
</evidence>
<evidence type="ECO:0000256" key="4">
    <source>
        <dbReference type="ARBA" id="ARBA00022475"/>
    </source>
</evidence>
<reference evidence="9 10" key="1">
    <citation type="submission" date="2018-10" db="EMBL/GenBank/DDBJ databases">
        <title>Rhizobium etli, R. leguminosarum and a new Rhizobium genospecies from Phaseolus dumosus.</title>
        <authorList>
            <person name="Ramirez-Puebla S.T."/>
            <person name="Rogel-Hernandez M.A."/>
            <person name="Guerrero G."/>
            <person name="Ormeno-Orrillo E."/>
            <person name="Martinez-Romero J.C."/>
            <person name="Negrete-Yankelevich S."/>
            <person name="Martinez-Romero E."/>
        </authorList>
    </citation>
    <scope>NUCLEOTIDE SEQUENCE [LARGE SCALE GENOMIC DNA]</scope>
    <source>
        <strain evidence="9 10">CCGE525</strain>
        <plasmid evidence="10">prccge525c</plasmid>
    </source>
</reference>
<comment type="similarity">
    <text evidence="2">Belongs to the autoinducer-2 exporter (AI-2E) (TC 2.A.86) family.</text>
</comment>
<feature type="transmembrane region" description="Helical" evidence="8">
    <location>
        <begin position="172"/>
        <end position="194"/>
    </location>
</feature>
<accession>A0A387FRI2</accession>
<dbReference type="PANTHER" id="PTHR21716:SF67">
    <property type="entry name" value="TRANSPORT PROTEIN YDIK-RELATED"/>
    <property type="match status" value="1"/>
</dbReference>
<feature type="transmembrane region" description="Helical" evidence="8">
    <location>
        <begin position="256"/>
        <end position="277"/>
    </location>
</feature>
<dbReference type="RefSeq" id="WP_120706857.1">
    <property type="nucleotide sequence ID" value="NZ_CP032695.1"/>
</dbReference>
<dbReference type="Pfam" id="PF01594">
    <property type="entry name" value="AI-2E_transport"/>
    <property type="match status" value="1"/>
</dbReference>
<keyword evidence="10" id="KW-1185">Reference proteome</keyword>
<sequence length="374" mass="39970">MHDDYYKSTAADEVQRSHASTDARISDFIRFGIIGLFAYWSFTVIAPFISIIAWAAILAIALFPLFHLLSTLLGGRGVIAATLIVVACLVVIIAPVAAIVFSFADATQGFLTGMKEGTIVLPTAPQSLRDWAPFGERLYQAWNYAVANFAAMLKQFQGPIRELAGVILERTAAFGGNVLSFIASVLLCGFFLVARSRLITAVNIVAMRVGGKRGTDFVQLAGMTVRNVSRGVIGIALLQTLLCGLLFVVFDVPARGALTFIVFILCIAQIGPGLVLLPLVIWGWFTWSFSEALLFTLLSVPVTVLDNFLKPILISRGLSTPMSVILLGVIGGALSHGLVGLFLGPVVLGVFYDLLAAWASPAPRPDDKPAAASV</sequence>
<evidence type="ECO:0000256" key="1">
    <source>
        <dbReference type="ARBA" id="ARBA00004651"/>
    </source>
</evidence>
<keyword evidence="9" id="KW-0614">Plasmid</keyword>
<proteinExistence type="inferred from homology"/>
<dbReference type="OrthoDB" id="8113547at2"/>
<keyword evidence="3" id="KW-0813">Transport</keyword>
<dbReference type="PANTHER" id="PTHR21716">
    <property type="entry name" value="TRANSMEMBRANE PROTEIN"/>
    <property type="match status" value="1"/>
</dbReference>
<name>A0A387FRI2_9HYPH</name>
<dbReference type="EMBL" id="CP032695">
    <property type="protein sequence ID" value="AYG61920.1"/>
    <property type="molecule type" value="Genomic_DNA"/>
</dbReference>
<keyword evidence="4" id="KW-1003">Cell membrane</keyword>
<evidence type="ECO:0000256" key="8">
    <source>
        <dbReference type="SAM" id="Phobius"/>
    </source>
</evidence>
<evidence type="ECO:0000313" key="10">
    <source>
        <dbReference type="Proteomes" id="UP000282195"/>
    </source>
</evidence>
<evidence type="ECO:0000256" key="5">
    <source>
        <dbReference type="ARBA" id="ARBA00022692"/>
    </source>
</evidence>
<feature type="transmembrane region" description="Helical" evidence="8">
    <location>
        <begin position="78"/>
        <end position="104"/>
    </location>
</feature>
<evidence type="ECO:0000256" key="2">
    <source>
        <dbReference type="ARBA" id="ARBA00009773"/>
    </source>
</evidence>
<dbReference type="AlphaFoldDB" id="A0A387FRI2"/>
<protein>
    <submittedName>
        <fullName evidence="9">AI-2E family transporter</fullName>
    </submittedName>
</protein>
<feature type="transmembrane region" description="Helical" evidence="8">
    <location>
        <begin position="324"/>
        <end position="355"/>
    </location>
</feature>
<feature type="transmembrane region" description="Helical" evidence="8">
    <location>
        <begin position="232"/>
        <end position="250"/>
    </location>
</feature>
<dbReference type="GO" id="GO:0005886">
    <property type="term" value="C:plasma membrane"/>
    <property type="evidence" value="ECO:0007669"/>
    <property type="project" value="UniProtKB-SubCell"/>
</dbReference>
<keyword evidence="6 8" id="KW-1133">Transmembrane helix</keyword>
<dbReference type="Proteomes" id="UP000282195">
    <property type="component" value="Plasmid pRCCGE525c"/>
</dbReference>
<comment type="subcellular location">
    <subcellularLocation>
        <location evidence="1">Cell membrane</location>
        <topology evidence="1">Multi-pass membrane protein</topology>
    </subcellularLocation>
</comment>
<dbReference type="InterPro" id="IPR002549">
    <property type="entry name" value="AI-2E-like"/>
</dbReference>
<feature type="transmembrane region" description="Helical" evidence="8">
    <location>
        <begin position="37"/>
        <end position="66"/>
    </location>
</feature>
<evidence type="ECO:0000256" key="7">
    <source>
        <dbReference type="ARBA" id="ARBA00023136"/>
    </source>
</evidence>
<geneLocation type="plasmid" evidence="10">
    <name>prccge525c</name>
</geneLocation>
<keyword evidence="7 8" id="KW-0472">Membrane</keyword>
<feature type="transmembrane region" description="Helical" evidence="8">
    <location>
        <begin position="284"/>
        <end position="304"/>
    </location>
</feature>
<gene>
    <name evidence="9" type="ORF">CCGE525_23945</name>
</gene>
<organism evidence="9 10">
    <name type="scientific">Rhizobium jaguaris</name>
    <dbReference type="NCBI Taxonomy" id="1312183"/>
    <lineage>
        <taxon>Bacteria</taxon>
        <taxon>Pseudomonadati</taxon>
        <taxon>Pseudomonadota</taxon>
        <taxon>Alphaproteobacteria</taxon>
        <taxon>Hyphomicrobiales</taxon>
        <taxon>Rhizobiaceae</taxon>
        <taxon>Rhizobium/Agrobacterium group</taxon>
        <taxon>Rhizobium</taxon>
    </lineage>
</organism>
<dbReference type="KEGG" id="rjg:CCGE525_23945"/>
<evidence type="ECO:0000313" key="9">
    <source>
        <dbReference type="EMBL" id="AYG61920.1"/>
    </source>
</evidence>
<evidence type="ECO:0000256" key="3">
    <source>
        <dbReference type="ARBA" id="ARBA00022448"/>
    </source>
</evidence>
<keyword evidence="5 8" id="KW-0812">Transmembrane</keyword>